<evidence type="ECO:0000313" key="1">
    <source>
        <dbReference type="EMBL" id="KKN52936.1"/>
    </source>
</evidence>
<organism evidence="1">
    <name type="scientific">marine sediment metagenome</name>
    <dbReference type="NCBI Taxonomy" id="412755"/>
    <lineage>
        <taxon>unclassified sequences</taxon>
        <taxon>metagenomes</taxon>
        <taxon>ecological metagenomes</taxon>
    </lineage>
</organism>
<name>A0A0F9TUZ0_9ZZZZ</name>
<proteinExistence type="predicted"/>
<dbReference type="EMBL" id="LAZR01000997">
    <property type="protein sequence ID" value="KKN52936.1"/>
    <property type="molecule type" value="Genomic_DNA"/>
</dbReference>
<sequence length="153" mass="15648">MSYGEQLANLWNRQSFWANSTPAFYAAAAQDIFAITGGLVLIQQIIEYCDVDPVNATTTTIAVGAVGMDVGAVAINGAGALGIVVSPLDAAVAKIASALAVQAPSLLGFATNQGVVAGPGVNITVTFATVMAAAGRYSLHVKYRKIHPNALIS</sequence>
<dbReference type="AlphaFoldDB" id="A0A0F9TUZ0"/>
<accession>A0A0F9TUZ0</accession>
<gene>
    <name evidence="1" type="ORF">LCGC14_0607370</name>
</gene>
<reference evidence="1" key="1">
    <citation type="journal article" date="2015" name="Nature">
        <title>Complex archaea that bridge the gap between prokaryotes and eukaryotes.</title>
        <authorList>
            <person name="Spang A."/>
            <person name="Saw J.H."/>
            <person name="Jorgensen S.L."/>
            <person name="Zaremba-Niedzwiedzka K."/>
            <person name="Martijn J."/>
            <person name="Lind A.E."/>
            <person name="van Eijk R."/>
            <person name="Schleper C."/>
            <person name="Guy L."/>
            <person name="Ettema T.J."/>
        </authorList>
    </citation>
    <scope>NUCLEOTIDE SEQUENCE</scope>
</reference>
<protein>
    <submittedName>
        <fullName evidence="1">Uncharacterized protein</fullName>
    </submittedName>
</protein>
<comment type="caution">
    <text evidence="1">The sequence shown here is derived from an EMBL/GenBank/DDBJ whole genome shotgun (WGS) entry which is preliminary data.</text>
</comment>